<proteinExistence type="predicted"/>
<keyword evidence="1 5" id="KW-0489">Methyltransferase</keyword>
<dbReference type="InterPro" id="IPR041698">
    <property type="entry name" value="Methyltransf_25"/>
</dbReference>
<evidence type="ECO:0000313" key="5">
    <source>
        <dbReference type="EMBL" id="PYZ95559.1"/>
    </source>
</evidence>
<evidence type="ECO:0000256" key="2">
    <source>
        <dbReference type="ARBA" id="ARBA00022679"/>
    </source>
</evidence>
<evidence type="ECO:0000256" key="3">
    <source>
        <dbReference type="ARBA" id="ARBA00022691"/>
    </source>
</evidence>
<dbReference type="InterPro" id="IPR029063">
    <property type="entry name" value="SAM-dependent_MTases_sf"/>
</dbReference>
<keyword evidence="3" id="KW-0949">S-adenosyl-L-methionine</keyword>
<evidence type="ECO:0000313" key="6">
    <source>
        <dbReference type="Proteomes" id="UP000248066"/>
    </source>
</evidence>
<dbReference type="SUPFAM" id="SSF53335">
    <property type="entry name" value="S-adenosyl-L-methionine-dependent methyltransferases"/>
    <property type="match status" value="1"/>
</dbReference>
<dbReference type="Gene3D" id="3.40.50.150">
    <property type="entry name" value="Vaccinia Virus protein VP39"/>
    <property type="match status" value="1"/>
</dbReference>
<dbReference type="OrthoDB" id="9804312at2"/>
<name>A0A2W0HFH8_9BACI</name>
<dbReference type="Proteomes" id="UP000248066">
    <property type="component" value="Unassembled WGS sequence"/>
</dbReference>
<dbReference type="CDD" id="cd02440">
    <property type="entry name" value="AdoMet_MTases"/>
    <property type="match status" value="1"/>
</dbReference>
<organism evidence="5 6">
    <name type="scientific">Alteribacter lacisalsi</name>
    <dbReference type="NCBI Taxonomy" id="2045244"/>
    <lineage>
        <taxon>Bacteria</taxon>
        <taxon>Bacillati</taxon>
        <taxon>Bacillota</taxon>
        <taxon>Bacilli</taxon>
        <taxon>Bacillales</taxon>
        <taxon>Bacillaceae</taxon>
        <taxon>Alteribacter</taxon>
    </lineage>
</organism>
<dbReference type="AlphaFoldDB" id="A0A2W0HFH8"/>
<accession>A0A2W0HFH8</accession>
<feature type="domain" description="Methyltransferase" evidence="4">
    <location>
        <begin position="63"/>
        <end position="157"/>
    </location>
</feature>
<evidence type="ECO:0000259" key="4">
    <source>
        <dbReference type="Pfam" id="PF13649"/>
    </source>
</evidence>
<reference evidence="5 6" key="1">
    <citation type="submission" date="2017-10" db="EMBL/GenBank/DDBJ databases">
        <title>Bacillus sp. nov., a halophilic bacterium isolated from a Yangshapao Lake.</title>
        <authorList>
            <person name="Wang H."/>
        </authorList>
    </citation>
    <scope>NUCLEOTIDE SEQUENCE [LARGE SCALE GENOMIC DNA]</scope>
    <source>
        <strain evidence="5 6">YSP-3</strain>
    </source>
</reference>
<dbReference type="PANTHER" id="PTHR43464">
    <property type="entry name" value="METHYLTRANSFERASE"/>
    <property type="match status" value="1"/>
</dbReference>
<dbReference type="PANTHER" id="PTHR43464:SF19">
    <property type="entry name" value="UBIQUINONE BIOSYNTHESIS O-METHYLTRANSFERASE, MITOCHONDRIAL"/>
    <property type="match status" value="1"/>
</dbReference>
<dbReference type="GO" id="GO:0008168">
    <property type="term" value="F:methyltransferase activity"/>
    <property type="evidence" value="ECO:0007669"/>
    <property type="project" value="UniProtKB-KW"/>
</dbReference>
<dbReference type="GO" id="GO:0032259">
    <property type="term" value="P:methylation"/>
    <property type="evidence" value="ECO:0007669"/>
    <property type="project" value="UniProtKB-KW"/>
</dbReference>
<sequence length="236" mass="26918">METMIRSTEDVLHMLDSWLEEEPPIDWEAFYKDRKRPVPFFADRPDENILDYIESGKVKPDRVLELGCGPGRNALHFARSGFTVDAVDSSAEALRWAAERAEKDNLPVRLIHDSLYTLKVEAETYDLVYDSGCFHHIPPHRRETYTSLVRRALKPGGRFALTCFCENGPLGGSSMSDEEVYENRSMAGGLGFTEEKLRQLFRDFTEIEIRPMRLSKEPAVFGVEGLIAGLFEKPKE</sequence>
<protein>
    <submittedName>
        <fullName evidence="5">SAM-dependent methyltransferase</fullName>
    </submittedName>
</protein>
<dbReference type="Pfam" id="PF13649">
    <property type="entry name" value="Methyltransf_25"/>
    <property type="match status" value="1"/>
</dbReference>
<dbReference type="EMBL" id="PDOF01000004">
    <property type="protein sequence ID" value="PYZ95559.1"/>
    <property type="molecule type" value="Genomic_DNA"/>
</dbReference>
<gene>
    <name evidence="5" type="ORF">CR205_18695</name>
</gene>
<comment type="caution">
    <text evidence="5">The sequence shown here is derived from an EMBL/GenBank/DDBJ whole genome shotgun (WGS) entry which is preliminary data.</text>
</comment>
<keyword evidence="2 5" id="KW-0808">Transferase</keyword>
<evidence type="ECO:0000256" key="1">
    <source>
        <dbReference type="ARBA" id="ARBA00022603"/>
    </source>
</evidence>
<dbReference type="RefSeq" id="WP_110521684.1">
    <property type="nucleotide sequence ID" value="NZ_PDOF01000004.1"/>
</dbReference>
<keyword evidence="6" id="KW-1185">Reference proteome</keyword>